<keyword evidence="2" id="KW-0489">Methyltransferase</keyword>
<organism evidence="2">
    <name type="scientific">Oscillatoriales cyanobacterium SpSt-418</name>
    <dbReference type="NCBI Taxonomy" id="2282169"/>
    <lineage>
        <taxon>Bacteria</taxon>
        <taxon>Bacillati</taxon>
        <taxon>Cyanobacteriota</taxon>
        <taxon>Cyanophyceae</taxon>
        <taxon>Oscillatoriophycideae</taxon>
        <taxon>Oscillatoriales</taxon>
    </lineage>
</organism>
<gene>
    <name evidence="2" type="ORF">ENR64_01675</name>
</gene>
<dbReference type="Pfam" id="PF13649">
    <property type="entry name" value="Methyltransf_25"/>
    <property type="match status" value="1"/>
</dbReference>
<proteinExistence type="predicted"/>
<accession>A0A7C3PKU6</accession>
<evidence type="ECO:0000313" key="2">
    <source>
        <dbReference type="EMBL" id="HFM96477.1"/>
    </source>
</evidence>
<sequence>MRKDIVWQDAALVAQFLEGVRGAVPFAAEQIAIALQILESSHPPLQRVADLGCGDGILAQAVLERYPMVKVVAIDFSAPMLEQAKKRLSLFSQPSEPLSERVQFVHADLYSPEWQQGLEPFDAIVSGYCIHHLPDDRKQALYQEIYRLLTPGGWFLNIEHVASVSPLGEELFEAAVVDRLYQLQNDQKNPASRPAIAEQFHNREDKQANRLALVEEQCRWLRMIGFEEVDCYFKFLELAVFGGRKAT</sequence>
<dbReference type="AlphaFoldDB" id="A0A7C3PKU6"/>
<dbReference type="GO" id="GO:0032259">
    <property type="term" value="P:methylation"/>
    <property type="evidence" value="ECO:0007669"/>
    <property type="project" value="UniProtKB-KW"/>
</dbReference>
<dbReference type="InterPro" id="IPR029063">
    <property type="entry name" value="SAM-dependent_MTases_sf"/>
</dbReference>
<feature type="domain" description="Methyltransferase" evidence="1">
    <location>
        <begin position="48"/>
        <end position="153"/>
    </location>
</feature>
<reference evidence="2" key="1">
    <citation type="journal article" date="2020" name="mSystems">
        <title>Genome- and Community-Level Interaction Insights into Carbon Utilization and Element Cycling Functions of Hydrothermarchaeota in Hydrothermal Sediment.</title>
        <authorList>
            <person name="Zhou Z."/>
            <person name="Liu Y."/>
            <person name="Xu W."/>
            <person name="Pan J."/>
            <person name="Luo Z.H."/>
            <person name="Li M."/>
        </authorList>
    </citation>
    <scope>NUCLEOTIDE SEQUENCE [LARGE SCALE GENOMIC DNA]</scope>
    <source>
        <strain evidence="2">SpSt-418</strain>
    </source>
</reference>
<dbReference type="Gene3D" id="3.40.50.150">
    <property type="entry name" value="Vaccinia Virus protein VP39"/>
    <property type="match status" value="1"/>
</dbReference>
<dbReference type="PANTHER" id="PTHR43591">
    <property type="entry name" value="METHYLTRANSFERASE"/>
    <property type="match status" value="1"/>
</dbReference>
<dbReference type="InterPro" id="IPR041698">
    <property type="entry name" value="Methyltransf_25"/>
</dbReference>
<dbReference type="EMBL" id="DSRU01000024">
    <property type="protein sequence ID" value="HFM96477.1"/>
    <property type="molecule type" value="Genomic_DNA"/>
</dbReference>
<dbReference type="PANTHER" id="PTHR43591:SF24">
    <property type="entry name" value="2-METHOXY-6-POLYPRENYL-1,4-BENZOQUINOL METHYLASE, MITOCHONDRIAL"/>
    <property type="match status" value="1"/>
</dbReference>
<dbReference type="GO" id="GO:0008168">
    <property type="term" value="F:methyltransferase activity"/>
    <property type="evidence" value="ECO:0007669"/>
    <property type="project" value="UniProtKB-KW"/>
</dbReference>
<comment type="caution">
    <text evidence="2">The sequence shown here is derived from an EMBL/GenBank/DDBJ whole genome shotgun (WGS) entry which is preliminary data.</text>
</comment>
<dbReference type="PROSITE" id="PS51683">
    <property type="entry name" value="SAM_OMT_II"/>
    <property type="match status" value="1"/>
</dbReference>
<protein>
    <submittedName>
        <fullName evidence="2">Class I SAM-dependent methyltransferase</fullName>
    </submittedName>
</protein>
<evidence type="ECO:0000259" key="1">
    <source>
        <dbReference type="Pfam" id="PF13649"/>
    </source>
</evidence>
<dbReference type="CDD" id="cd02440">
    <property type="entry name" value="AdoMet_MTases"/>
    <property type="match status" value="1"/>
</dbReference>
<dbReference type="InterPro" id="IPR016461">
    <property type="entry name" value="COMT-like"/>
</dbReference>
<keyword evidence="2" id="KW-0808">Transferase</keyword>
<dbReference type="SUPFAM" id="SSF53335">
    <property type="entry name" value="S-adenosyl-L-methionine-dependent methyltransferases"/>
    <property type="match status" value="1"/>
</dbReference>
<name>A0A7C3PKU6_9CYAN</name>